<protein>
    <recommendedName>
        <fullName evidence="3">F-box domain-containing protein</fullName>
    </recommendedName>
</protein>
<dbReference type="OrthoDB" id="6365676at2759"/>
<dbReference type="Proteomes" id="UP000509510">
    <property type="component" value="Chromosome I"/>
</dbReference>
<dbReference type="EMBL" id="CP055898">
    <property type="protein sequence ID" value="QKX54429.1"/>
    <property type="molecule type" value="Genomic_DNA"/>
</dbReference>
<evidence type="ECO:0008006" key="3">
    <source>
        <dbReference type="Google" id="ProtNLM"/>
    </source>
</evidence>
<dbReference type="AlphaFoldDB" id="A0A7H8QKG7"/>
<organism evidence="1 2">
    <name type="scientific">Talaromyces rugulosus</name>
    <name type="common">Penicillium rugulosum</name>
    <dbReference type="NCBI Taxonomy" id="121627"/>
    <lineage>
        <taxon>Eukaryota</taxon>
        <taxon>Fungi</taxon>
        <taxon>Dikarya</taxon>
        <taxon>Ascomycota</taxon>
        <taxon>Pezizomycotina</taxon>
        <taxon>Eurotiomycetes</taxon>
        <taxon>Eurotiomycetidae</taxon>
        <taxon>Eurotiales</taxon>
        <taxon>Trichocomaceae</taxon>
        <taxon>Talaromyces</taxon>
        <taxon>Talaromyces sect. Islandici</taxon>
    </lineage>
</organism>
<evidence type="ECO:0000313" key="1">
    <source>
        <dbReference type="EMBL" id="QKX54429.1"/>
    </source>
</evidence>
<keyword evidence="2" id="KW-1185">Reference proteome</keyword>
<evidence type="ECO:0000313" key="2">
    <source>
        <dbReference type="Proteomes" id="UP000509510"/>
    </source>
</evidence>
<dbReference type="KEGG" id="trg:TRUGW13939_01515"/>
<sequence>MTHLPTEILLLIVDSTVKNPGTNLVYAANDPVTTTLFSLALTCRALCLRATQLLYSRCLYIHSDWRLNCLMRTLSDRSLNTGSKTSILAKAIANPGLGLFLAPFPGDDLDRPEIVKQIIDLFDILAPHLTRLAIDMPLRSMWAEEDYNNIRPSLRRAFEGLSNLEEFSSIRDELFLRLEPSGRPERQPPIWAMCWPKLRRLALYNPDISSENFLRALWSCPGLENVILVRSDGIDQAAPISFLLSESESYVSALPGPSQKLELKFINSAEDNGYYDKIYRDISRVTMDPIFAIRNKVAKKDTSRYREFPTVVTVPKYYEQVYSSEIEMCQEWAKGYVINGRLWDVTESSAE</sequence>
<reference evidence="2" key="1">
    <citation type="submission" date="2020-06" db="EMBL/GenBank/DDBJ databases">
        <title>A chromosome-scale genome assembly of Talaromyces rugulosus W13939.</title>
        <authorList>
            <person name="Wang B."/>
            <person name="Guo L."/>
            <person name="Ye K."/>
            <person name="Wang L."/>
        </authorList>
    </citation>
    <scope>NUCLEOTIDE SEQUENCE [LARGE SCALE GENOMIC DNA]</scope>
    <source>
        <strain evidence="2">W13939</strain>
    </source>
</reference>
<name>A0A7H8QKG7_TALRU</name>
<proteinExistence type="predicted"/>
<dbReference type="GeneID" id="55989026"/>
<accession>A0A7H8QKG7</accession>
<gene>
    <name evidence="1" type="ORF">TRUGW13939_01515</name>
</gene>
<dbReference type="RefSeq" id="XP_035340608.1">
    <property type="nucleotide sequence ID" value="XM_035484715.1"/>
</dbReference>